<sequence>MKTIITDTGWKETTTKIFKVEKRFTSALMTIGEYLEVVERLQLKGRARCQCCQVLWGVINGKIYLVATNDGNKAVCGPCYDRFKGIPRV</sequence>
<reference evidence="1" key="1">
    <citation type="journal article" date="2015" name="Nature">
        <title>Complex archaea that bridge the gap between prokaryotes and eukaryotes.</title>
        <authorList>
            <person name="Spang A."/>
            <person name="Saw J.H."/>
            <person name="Jorgensen S.L."/>
            <person name="Zaremba-Niedzwiedzka K."/>
            <person name="Martijn J."/>
            <person name="Lind A.E."/>
            <person name="van Eijk R."/>
            <person name="Schleper C."/>
            <person name="Guy L."/>
            <person name="Ettema T.J."/>
        </authorList>
    </citation>
    <scope>NUCLEOTIDE SEQUENCE</scope>
</reference>
<dbReference type="AlphaFoldDB" id="A0A0F9JKV8"/>
<gene>
    <name evidence="1" type="ORF">LCGC14_1745010</name>
</gene>
<proteinExistence type="predicted"/>
<name>A0A0F9JKV8_9ZZZZ</name>
<accession>A0A0F9JKV8</accession>
<protein>
    <submittedName>
        <fullName evidence="1">Uncharacterized protein</fullName>
    </submittedName>
</protein>
<evidence type="ECO:0000313" key="1">
    <source>
        <dbReference type="EMBL" id="KKM06341.1"/>
    </source>
</evidence>
<comment type="caution">
    <text evidence="1">The sequence shown here is derived from an EMBL/GenBank/DDBJ whole genome shotgun (WGS) entry which is preliminary data.</text>
</comment>
<dbReference type="EMBL" id="LAZR01016018">
    <property type="protein sequence ID" value="KKM06341.1"/>
    <property type="molecule type" value="Genomic_DNA"/>
</dbReference>
<organism evidence="1">
    <name type="scientific">marine sediment metagenome</name>
    <dbReference type="NCBI Taxonomy" id="412755"/>
    <lineage>
        <taxon>unclassified sequences</taxon>
        <taxon>metagenomes</taxon>
        <taxon>ecological metagenomes</taxon>
    </lineage>
</organism>